<dbReference type="InterPro" id="IPR036390">
    <property type="entry name" value="WH_DNA-bd_sf"/>
</dbReference>
<keyword evidence="7" id="KW-1185">Reference proteome</keyword>
<gene>
    <name evidence="6" type="ORF">C5O18_04400</name>
</gene>
<dbReference type="EMBL" id="PTQZ01000072">
    <property type="protein sequence ID" value="PQA45865.1"/>
    <property type="molecule type" value="Genomic_DNA"/>
</dbReference>
<keyword evidence="3" id="KW-0238">DNA-binding</keyword>
<accession>A0A2P6AT45</accession>
<dbReference type="Pfam" id="PF00126">
    <property type="entry name" value="HTH_1"/>
    <property type="match status" value="1"/>
</dbReference>
<dbReference type="GO" id="GO:0003700">
    <property type="term" value="F:DNA-binding transcription factor activity"/>
    <property type="evidence" value="ECO:0007669"/>
    <property type="project" value="InterPro"/>
</dbReference>
<reference evidence="7" key="1">
    <citation type="submission" date="2018-02" db="EMBL/GenBank/DDBJ databases">
        <title>Genome sequencing of Solimonas sp. HR-BB.</title>
        <authorList>
            <person name="Lee Y."/>
            <person name="Jeon C.O."/>
        </authorList>
    </citation>
    <scope>NUCLEOTIDE SEQUENCE [LARGE SCALE GENOMIC DNA]</scope>
    <source>
        <strain evidence="7">HR-E</strain>
    </source>
</reference>
<dbReference type="PROSITE" id="PS50931">
    <property type="entry name" value="HTH_LYSR"/>
    <property type="match status" value="1"/>
</dbReference>
<dbReference type="SUPFAM" id="SSF46785">
    <property type="entry name" value="Winged helix' DNA-binding domain"/>
    <property type="match status" value="1"/>
</dbReference>
<evidence type="ECO:0000313" key="6">
    <source>
        <dbReference type="EMBL" id="PQA45865.1"/>
    </source>
</evidence>
<dbReference type="GO" id="GO:0000976">
    <property type="term" value="F:transcription cis-regulatory region binding"/>
    <property type="evidence" value="ECO:0007669"/>
    <property type="project" value="TreeGrafter"/>
</dbReference>
<organism evidence="6 7">
    <name type="scientific">Amnimonas aquatica</name>
    <dbReference type="NCBI Taxonomy" id="2094561"/>
    <lineage>
        <taxon>Bacteria</taxon>
        <taxon>Pseudomonadati</taxon>
        <taxon>Pseudomonadota</taxon>
        <taxon>Gammaproteobacteria</taxon>
        <taxon>Moraxellales</taxon>
        <taxon>Moraxellaceae</taxon>
        <taxon>Amnimonas</taxon>
    </lineage>
</organism>
<feature type="domain" description="HTH lysR-type" evidence="5">
    <location>
        <begin position="1"/>
        <end position="58"/>
    </location>
</feature>
<dbReference type="PANTHER" id="PTHR30126:SF81">
    <property type="entry name" value="HTH-TYPE TRANSCRIPTIONAL REGULATOR ILVY"/>
    <property type="match status" value="1"/>
</dbReference>
<dbReference type="CDD" id="cd05466">
    <property type="entry name" value="PBP2_LTTR_substrate"/>
    <property type="match status" value="1"/>
</dbReference>
<evidence type="ECO:0000256" key="3">
    <source>
        <dbReference type="ARBA" id="ARBA00023125"/>
    </source>
</evidence>
<dbReference type="Gene3D" id="3.40.190.290">
    <property type="match status" value="1"/>
</dbReference>
<dbReference type="Pfam" id="PF03466">
    <property type="entry name" value="LysR_substrate"/>
    <property type="match status" value="1"/>
</dbReference>
<name>A0A2P6AT45_9GAMM</name>
<protein>
    <submittedName>
        <fullName evidence="6">LysR family transcriptional regulator</fullName>
    </submittedName>
</protein>
<evidence type="ECO:0000313" key="7">
    <source>
        <dbReference type="Proteomes" id="UP000243900"/>
    </source>
</evidence>
<comment type="caution">
    <text evidence="6">The sequence shown here is derived from an EMBL/GenBank/DDBJ whole genome shotgun (WGS) entry which is preliminary data.</text>
</comment>
<dbReference type="Proteomes" id="UP000243900">
    <property type="component" value="Unassembled WGS sequence"/>
</dbReference>
<evidence type="ECO:0000256" key="4">
    <source>
        <dbReference type="ARBA" id="ARBA00023163"/>
    </source>
</evidence>
<dbReference type="FunFam" id="1.10.10.10:FF:000001">
    <property type="entry name" value="LysR family transcriptional regulator"/>
    <property type="match status" value="1"/>
</dbReference>
<dbReference type="PANTHER" id="PTHR30126">
    <property type="entry name" value="HTH-TYPE TRANSCRIPTIONAL REGULATOR"/>
    <property type="match status" value="1"/>
</dbReference>
<dbReference type="InterPro" id="IPR000847">
    <property type="entry name" value="LysR_HTH_N"/>
</dbReference>
<evidence type="ECO:0000256" key="2">
    <source>
        <dbReference type="ARBA" id="ARBA00023015"/>
    </source>
</evidence>
<dbReference type="RefSeq" id="WP_105191809.1">
    <property type="nucleotide sequence ID" value="NZ_PTQZ01000072.1"/>
</dbReference>
<sequence length="308" mass="33451">MDTALLQAFLAVARQESFSQAAEHLHLTQPAVTKRIQALEEQFGTPLFDRVGRRITLTEAGRALLPRARQWLHDLDDMRRLAGDFAEAATGQLTGTLTVGTSHHIGLHRLPPALRAFSTMHPQVRLDIRFIDSEQAYEAVLSGELELGIVTLPPVPDDRLVARVIWPDPLAFVVAAGHPLAGRARQRRQADDSATGIAAADLAGHPAILPSPNTFTRQIAEGMFRSEGLRLQVNLETNYLETIKMMVSIGLGWSVLPANLCDADVVAVPVNGVRLSRDLGVVHHPRRVLSRAAAAMLALLEAEAAGAR</sequence>
<dbReference type="AlphaFoldDB" id="A0A2P6AT45"/>
<dbReference type="InterPro" id="IPR036388">
    <property type="entry name" value="WH-like_DNA-bd_sf"/>
</dbReference>
<dbReference type="InterPro" id="IPR005119">
    <property type="entry name" value="LysR_subst-bd"/>
</dbReference>
<dbReference type="OrthoDB" id="9803735at2"/>
<dbReference type="PRINTS" id="PR00039">
    <property type="entry name" value="HTHLYSR"/>
</dbReference>
<comment type="similarity">
    <text evidence="1">Belongs to the LysR transcriptional regulatory family.</text>
</comment>
<keyword evidence="2" id="KW-0805">Transcription regulation</keyword>
<proteinExistence type="inferred from homology"/>
<dbReference type="SUPFAM" id="SSF53850">
    <property type="entry name" value="Periplasmic binding protein-like II"/>
    <property type="match status" value="1"/>
</dbReference>
<evidence type="ECO:0000256" key="1">
    <source>
        <dbReference type="ARBA" id="ARBA00009437"/>
    </source>
</evidence>
<keyword evidence="4" id="KW-0804">Transcription</keyword>
<dbReference type="Gene3D" id="1.10.10.10">
    <property type="entry name" value="Winged helix-like DNA-binding domain superfamily/Winged helix DNA-binding domain"/>
    <property type="match status" value="1"/>
</dbReference>
<evidence type="ECO:0000259" key="5">
    <source>
        <dbReference type="PROSITE" id="PS50931"/>
    </source>
</evidence>